<comment type="caution">
    <text evidence="4">The sequence shown here is derived from an EMBL/GenBank/DDBJ whole genome shotgun (WGS) entry which is preliminary data.</text>
</comment>
<reference evidence="4 5" key="1">
    <citation type="journal article" date="2018" name="Genome Announc.">
        <title>Draft Genome Sequence of Lactococcus sp. Strain NtB2 (JCM 32569), Isolated from the Gut of the Higher Termite Nasutitermes takasagoensis.</title>
        <authorList>
            <person name="Noda S."/>
            <person name="Aihara C."/>
            <person name="Yuki M."/>
            <person name="Ohkuma M."/>
        </authorList>
    </citation>
    <scope>NUCLEOTIDE SEQUENCE [LARGE SCALE GENOMIC DNA]</scope>
    <source>
        <strain evidence="4 5">NtB2</strain>
    </source>
</reference>
<dbReference type="InterPro" id="IPR000086">
    <property type="entry name" value="NUDIX_hydrolase_dom"/>
</dbReference>
<keyword evidence="5" id="KW-1185">Reference proteome</keyword>
<evidence type="ECO:0000313" key="4">
    <source>
        <dbReference type="EMBL" id="GBG97061.1"/>
    </source>
</evidence>
<evidence type="ECO:0000259" key="3">
    <source>
        <dbReference type="PROSITE" id="PS51462"/>
    </source>
</evidence>
<dbReference type="PROSITE" id="PS51462">
    <property type="entry name" value="NUDIX"/>
    <property type="match status" value="1"/>
</dbReference>
<accession>A0A2R5HKH3</accession>
<dbReference type="PROSITE" id="PS00893">
    <property type="entry name" value="NUDIX_BOX"/>
    <property type="match status" value="1"/>
</dbReference>
<sequence length="160" mass="18733">MNFDLLEEIQDFRGSKFDEIRELMASETDLRGKQNPRVQLSASALVFSGERLYFIEHPYQKDWLLPAGHVELDEQPLETAIREFHEETGLFAKAGLLVDLNIIKIPENVIKHEPAHRHIDFRYLLELVEDKPAEEAELKVKLMTRAEAPEEFKPYFDLER</sequence>
<keyword evidence="2" id="KW-0378">Hydrolase</keyword>
<organism evidence="4 5">
    <name type="scientific">Lactococcus termiticola</name>
    <dbReference type="NCBI Taxonomy" id="2169526"/>
    <lineage>
        <taxon>Bacteria</taxon>
        <taxon>Bacillati</taxon>
        <taxon>Bacillota</taxon>
        <taxon>Bacilli</taxon>
        <taxon>Lactobacillales</taxon>
        <taxon>Streptococcaceae</taxon>
        <taxon>Lactococcus</taxon>
    </lineage>
</organism>
<dbReference type="InterPro" id="IPR020084">
    <property type="entry name" value="NUDIX_hydrolase_CS"/>
</dbReference>
<gene>
    <name evidence="4" type="ORF">NtB2_01198</name>
</gene>
<evidence type="ECO:0000313" key="5">
    <source>
        <dbReference type="Proteomes" id="UP000245021"/>
    </source>
</evidence>
<dbReference type="SUPFAM" id="SSF55811">
    <property type="entry name" value="Nudix"/>
    <property type="match status" value="1"/>
</dbReference>
<dbReference type="Proteomes" id="UP000245021">
    <property type="component" value="Unassembled WGS sequence"/>
</dbReference>
<name>A0A2R5HKH3_9LACT</name>
<feature type="domain" description="Nudix hydrolase" evidence="3">
    <location>
        <begin position="37"/>
        <end position="160"/>
    </location>
</feature>
<evidence type="ECO:0000256" key="1">
    <source>
        <dbReference type="ARBA" id="ARBA00005582"/>
    </source>
</evidence>
<proteinExistence type="inferred from homology"/>
<dbReference type="PANTHER" id="PTHR43736">
    <property type="entry name" value="ADP-RIBOSE PYROPHOSPHATASE"/>
    <property type="match status" value="1"/>
</dbReference>
<dbReference type="PANTHER" id="PTHR43736:SF1">
    <property type="entry name" value="DIHYDRONEOPTERIN TRIPHOSPHATE DIPHOSPHATASE"/>
    <property type="match status" value="1"/>
</dbReference>
<dbReference type="InterPro" id="IPR015797">
    <property type="entry name" value="NUDIX_hydrolase-like_dom_sf"/>
</dbReference>
<dbReference type="GO" id="GO:0016787">
    <property type="term" value="F:hydrolase activity"/>
    <property type="evidence" value="ECO:0007669"/>
    <property type="project" value="UniProtKB-KW"/>
</dbReference>
<dbReference type="OrthoDB" id="9787880at2"/>
<dbReference type="Gene3D" id="3.90.79.10">
    <property type="entry name" value="Nucleoside Triphosphate Pyrophosphohydrolase"/>
    <property type="match status" value="1"/>
</dbReference>
<protein>
    <submittedName>
        <fullName evidence="4">Dihydroneopterin triphosphate pyrophosphatase</fullName>
    </submittedName>
</protein>
<dbReference type="RefSeq" id="WP_109246026.1">
    <property type="nucleotide sequence ID" value="NZ_BFFO01000007.1"/>
</dbReference>
<evidence type="ECO:0000256" key="2">
    <source>
        <dbReference type="ARBA" id="ARBA00022801"/>
    </source>
</evidence>
<dbReference type="AlphaFoldDB" id="A0A2R5HKH3"/>
<comment type="similarity">
    <text evidence="1">Belongs to the Nudix hydrolase family.</text>
</comment>
<dbReference type="Pfam" id="PF00293">
    <property type="entry name" value="NUDIX"/>
    <property type="match status" value="1"/>
</dbReference>
<dbReference type="EMBL" id="BFFO01000007">
    <property type="protein sequence ID" value="GBG97061.1"/>
    <property type="molecule type" value="Genomic_DNA"/>
</dbReference>